<reference evidence="2" key="2">
    <citation type="journal article" date="2023" name="Int. J. Mol. Sci.">
        <title>De Novo Assembly and Annotation of 11 Diverse Shrub Willow (Salix) Genomes Reveals Novel Gene Organization in Sex-Linked Regions.</title>
        <authorList>
            <person name="Hyden B."/>
            <person name="Feng K."/>
            <person name="Yates T.B."/>
            <person name="Jawdy S."/>
            <person name="Cereghino C."/>
            <person name="Smart L.B."/>
            <person name="Muchero W."/>
        </authorList>
    </citation>
    <scope>NUCLEOTIDE SEQUENCE</scope>
    <source>
        <tissue evidence="2">Shoot tip</tissue>
    </source>
</reference>
<gene>
    <name evidence="2" type="ORF">OIU77_030295</name>
</gene>
<feature type="region of interest" description="Disordered" evidence="1">
    <location>
        <begin position="253"/>
        <end position="272"/>
    </location>
</feature>
<keyword evidence="3" id="KW-1185">Reference proteome</keyword>
<name>A0ABQ9BD77_9ROSI</name>
<evidence type="ECO:0000313" key="3">
    <source>
        <dbReference type="Proteomes" id="UP001141253"/>
    </source>
</evidence>
<accession>A0ABQ9BD77</accession>
<dbReference type="EMBL" id="JAPFFI010000009">
    <property type="protein sequence ID" value="KAJ6381586.1"/>
    <property type="molecule type" value="Genomic_DNA"/>
</dbReference>
<evidence type="ECO:0000256" key="1">
    <source>
        <dbReference type="SAM" id="MobiDB-lite"/>
    </source>
</evidence>
<proteinExistence type="predicted"/>
<feature type="region of interest" description="Disordered" evidence="1">
    <location>
        <begin position="100"/>
        <end position="119"/>
    </location>
</feature>
<dbReference type="Proteomes" id="UP001141253">
    <property type="component" value="Chromosome 6"/>
</dbReference>
<protein>
    <recommendedName>
        <fullName evidence="4">Membrane-associated kinase regulator 6</fullName>
    </recommendedName>
</protein>
<feature type="compositionally biased region" description="Low complexity" evidence="1">
    <location>
        <begin position="100"/>
        <end position="117"/>
    </location>
</feature>
<evidence type="ECO:0008006" key="4">
    <source>
        <dbReference type="Google" id="ProtNLM"/>
    </source>
</evidence>
<feature type="compositionally biased region" description="Low complexity" evidence="1">
    <location>
        <begin position="255"/>
        <end position="268"/>
    </location>
</feature>
<evidence type="ECO:0000313" key="2">
    <source>
        <dbReference type="EMBL" id="KAJ6381586.1"/>
    </source>
</evidence>
<sequence>MANITCRDPELEESFSFCDCYDFNSPLQSIFFDESDDESYIEIALEPSRKNGHGDFDYRAGEEMELRVSFSSTVPFQEVLSTTKISNECESAATMSSSPSSLATTFTMSSSSPSMESDQWDAQMGSKASSTCRVEKAIKRKVQLPKVNRLLNMLKPSLTVSSVADDGNGRPANNNHLELVRSSTTKGSKSTAMSSNGIMMKFLIKFRALKIRTLLASLMKSCQVINSPQEMMNIGTHRKLTNPFDKWNALKEQGTTTTTSRSSSSNVHSSERSRVLEMKMDTVRGVLEAIRTGNSIGRDDRKFQSCPCTTKSSPIHHGFSGDDDNQNHKICAKDNSIQAAIAHCKRSIV</sequence>
<organism evidence="2 3">
    <name type="scientific">Salix suchowensis</name>
    <dbReference type="NCBI Taxonomy" id="1278906"/>
    <lineage>
        <taxon>Eukaryota</taxon>
        <taxon>Viridiplantae</taxon>
        <taxon>Streptophyta</taxon>
        <taxon>Embryophyta</taxon>
        <taxon>Tracheophyta</taxon>
        <taxon>Spermatophyta</taxon>
        <taxon>Magnoliopsida</taxon>
        <taxon>eudicotyledons</taxon>
        <taxon>Gunneridae</taxon>
        <taxon>Pentapetalae</taxon>
        <taxon>rosids</taxon>
        <taxon>fabids</taxon>
        <taxon>Malpighiales</taxon>
        <taxon>Salicaceae</taxon>
        <taxon>Saliceae</taxon>
        <taxon>Salix</taxon>
    </lineage>
</organism>
<reference evidence="2" key="1">
    <citation type="submission" date="2022-10" db="EMBL/GenBank/DDBJ databases">
        <authorList>
            <person name="Hyden B.L."/>
            <person name="Feng K."/>
            <person name="Yates T."/>
            <person name="Jawdy S."/>
            <person name="Smart L.B."/>
            <person name="Muchero W."/>
        </authorList>
    </citation>
    <scope>NUCLEOTIDE SEQUENCE</scope>
    <source>
        <tissue evidence="2">Shoot tip</tissue>
    </source>
</reference>
<comment type="caution">
    <text evidence="2">The sequence shown here is derived from an EMBL/GenBank/DDBJ whole genome shotgun (WGS) entry which is preliminary data.</text>
</comment>